<dbReference type="InterPro" id="IPR024419">
    <property type="entry name" value="YvrJ"/>
</dbReference>
<dbReference type="Proteomes" id="UP000531840">
    <property type="component" value="Unassembled WGS sequence"/>
</dbReference>
<keyword evidence="1" id="KW-0812">Transmembrane</keyword>
<accession>A0ABX2T436</accession>
<feature type="transmembrane region" description="Helical" evidence="1">
    <location>
        <begin position="6"/>
        <end position="24"/>
    </location>
</feature>
<protein>
    <submittedName>
        <fullName evidence="2">YvrJ family protein</fullName>
    </submittedName>
</protein>
<dbReference type="Pfam" id="PF12841">
    <property type="entry name" value="YvrJ"/>
    <property type="match status" value="1"/>
</dbReference>
<reference evidence="2 3" key="1">
    <citation type="submission" date="2020-07" db="EMBL/GenBank/DDBJ databases">
        <title>MOT database genomes.</title>
        <authorList>
            <person name="Joseph S."/>
            <person name="Aduse-Opoku J."/>
            <person name="Hashim A."/>
            <person name="Wade W."/>
            <person name="Curtis M."/>
        </authorList>
    </citation>
    <scope>NUCLEOTIDE SEQUENCE [LARGE SCALE GENOMIC DNA]</scope>
    <source>
        <strain evidence="2 3">CIP 106318</strain>
    </source>
</reference>
<evidence type="ECO:0000313" key="2">
    <source>
        <dbReference type="EMBL" id="NYS47995.1"/>
    </source>
</evidence>
<sequence length="50" mass="5756">MDIVNFINTVGFPIFVAVYFLVRLDNTLKDISKNIIDLTKIIELTVNKEN</sequence>
<evidence type="ECO:0000313" key="3">
    <source>
        <dbReference type="Proteomes" id="UP000531840"/>
    </source>
</evidence>
<organism evidence="2 3">
    <name type="scientific">Gemelliphila palaticanis</name>
    <dbReference type="NCBI Taxonomy" id="81950"/>
    <lineage>
        <taxon>Bacteria</taxon>
        <taxon>Bacillati</taxon>
        <taxon>Bacillota</taxon>
        <taxon>Bacilli</taxon>
        <taxon>Bacillales</taxon>
        <taxon>Gemellaceae</taxon>
        <taxon>Gemelliphila</taxon>
    </lineage>
</organism>
<proteinExistence type="predicted"/>
<keyword evidence="1" id="KW-1133">Transmembrane helix</keyword>
<gene>
    <name evidence="2" type="ORF">HZY85_07400</name>
</gene>
<name>A0ABX2T436_9BACL</name>
<evidence type="ECO:0000256" key="1">
    <source>
        <dbReference type="SAM" id="Phobius"/>
    </source>
</evidence>
<keyword evidence="3" id="KW-1185">Reference proteome</keyword>
<keyword evidence="1" id="KW-0472">Membrane</keyword>
<dbReference type="EMBL" id="JACBYF010000021">
    <property type="protein sequence ID" value="NYS47995.1"/>
    <property type="molecule type" value="Genomic_DNA"/>
</dbReference>
<comment type="caution">
    <text evidence="2">The sequence shown here is derived from an EMBL/GenBank/DDBJ whole genome shotgun (WGS) entry which is preliminary data.</text>
</comment>
<dbReference type="RefSeq" id="WP_179941778.1">
    <property type="nucleotide sequence ID" value="NZ_JACBYF010000021.1"/>
</dbReference>